<gene>
    <name evidence="3" type="ORF">GCM10009539_36650</name>
</gene>
<evidence type="ECO:0008006" key="5">
    <source>
        <dbReference type="Google" id="ProtNLM"/>
    </source>
</evidence>
<evidence type="ECO:0000313" key="3">
    <source>
        <dbReference type="EMBL" id="GAA0248038.1"/>
    </source>
</evidence>
<dbReference type="InterPro" id="IPR021424">
    <property type="entry name" value="PorA"/>
</dbReference>
<name>A0ABN0UEV5_9ACTN</name>
<organism evidence="3 4">
    <name type="scientific">Cryptosporangium japonicum</name>
    <dbReference type="NCBI Taxonomy" id="80872"/>
    <lineage>
        <taxon>Bacteria</taxon>
        <taxon>Bacillati</taxon>
        <taxon>Actinomycetota</taxon>
        <taxon>Actinomycetes</taxon>
        <taxon>Cryptosporangiales</taxon>
        <taxon>Cryptosporangiaceae</taxon>
        <taxon>Cryptosporangium</taxon>
    </lineage>
</organism>
<comment type="caution">
    <text evidence="3">The sequence shown here is derived from an EMBL/GenBank/DDBJ whole genome shotgun (WGS) entry which is preliminary data.</text>
</comment>
<feature type="transmembrane region" description="Helical" evidence="2">
    <location>
        <begin position="49"/>
        <end position="70"/>
    </location>
</feature>
<sequence length="359" mass="39347">MTAAPDPVTSERHAHSDAPTAPVAPPVRPDHAPEHASGEPPRSRRLLRLALIGAGIFLLVVGILLPLYVYPRVAVLPADPQTEQVLKGTNATVLWPDPDAPAGATVLTGVNVTVRNFVSEATGVDNDGDDNVWDIATRIEVDGRGMLQARVERLSIDPRTAEATNCCGDRLVTDEAEPDGKELRHEGYYTFPFDTQKTSYQIWDTSLERANTAEYIGESRKDGLDVYMFRRTAPLQKVGTMELPGGLFDSTAPNVDADAMYANTRTYWIEPNSGDVIGIREEITQQYIANGKTVTAFEAKMDSVRNADDRLEQARQAQSLLPWLRGRASIVLVLLGLVLFVAAVLVARPARLRRRTSAH</sequence>
<evidence type="ECO:0000256" key="1">
    <source>
        <dbReference type="SAM" id="MobiDB-lite"/>
    </source>
</evidence>
<evidence type="ECO:0000256" key="2">
    <source>
        <dbReference type="SAM" id="Phobius"/>
    </source>
</evidence>
<keyword evidence="4" id="KW-1185">Reference proteome</keyword>
<proteinExistence type="predicted"/>
<accession>A0ABN0UEV5</accession>
<evidence type="ECO:0000313" key="4">
    <source>
        <dbReference type="Proteomes" id="UP001500967"/>
    </source>
</evidence>
<protein>
    <recommendedName>
        <fullName evidence="5">DUF3068 domain-containing protein</fullName>
    </recommendedName>
</protein>
<dbReference type="RefSeq" id="WP_344650038.1">
    <property type="nucleotide sequence ID" value="NZ_BAAAGX010000014.1"/>
</dbReference>
<dbReference type="Proteomes" id="UP001500967">
    <property type="component" value="Unassembled WGS sequence"/>
</dbReference>
<keyword evidence="2" id="KW-0472">Membrane</keyword>
<feature type="region of interest" description="Disordered" evidence="1">
    <location>
        <begin position="1"/>
        <end position="40"/>
    </location>
</feature>
<feature type="compositionally biased region" description="Basic and acidic residues" evidence="1">
    <location>
        <begin position="28"/>
        <end position="37"/>
    </location>
</feature>
<dbReference type="Pfam" id="PF11271">
    <property type="entry name" value="PorA"/>
    <property type="match status" value="1"/>
</dbReference>
<keyword evidence="2" id="KW-0812">Transmembrane</keyword>
<dbReference type="EMBL" id="BAAAGX010000014">
    <property type="protein sequence ID" value="GAA0248038.1"/>
    <property type="molecule type" value="Genomic_DNA"/>
</dbReference>
<keyword evidence="2" id="KW-1133">Transmembrane helix</keyword>
<reference evidence="3 4" key="1">
    <citation type="journal article" date="2019" name="Int. J. Syst. Evol. Microbiol.">
        <title>The Global Catalogue of Microorganisms (GCM) 10K type strain sequencing project: providing services to taxonomists for standard genome sequencing and annotation.</title>
        <authorList>
            <consortium name="The Broad Institute Genomics Platform"/>
            <consortium name="The Broad Institute Genome Sequencing Center for Infectious Disease"/>
            <person name="Wu L."/>
            <person name="Ma J."/>
        </authorList>
    </citation>
    <scope>NUCLEOTIDE SEQUENCE [LARGE SCALE GENOMIC DNA]</scope>
    <source>
        <strain evidence="3 4">JCM 10425</strain>
    </source>
</reference>
<feature type="transmembrane region" description="Helical" evidence="2">
    <location>
        <begin position="328"/>
        <end position="347"/>
    </location>
</feature>